<dbReference type="STRING" id="641147.HMPREF9021_02663"/>
<dbReference type="InterPro" id="IPR013491">
    <property type="entry name" value="Tape_meas_N"/>
</dbReference>
<dbReference type="RefSeq" id="WP_002643040.1">
    <property type="nucleotide sequence ID" value="NZ_JH815314.1"/>
</dbReference>
<dbReference type="Proteomes" id="UP000017813">
    <property type="component" value="Unassembled WGS sequence"/>
</dbReference>
<dbReference type="HOGENOM" id="CLU_320458_0_0_4"/>
<proteinExistence type="predicted"/>
<dbReference type="AlphaFoldDB" id="U6Q1C7"/>
<dbReference type="EMBL" id="ADCY02000064">
    <property type="protein sequence ID" value="EJZ50093.1"/>
    <property type="molecule type" value="Genomic_DNA"/>
</dbReference>
<evidence type="ECO:0000313" key="3">
    <source>
        <dbReference type="Proteomes" id="UP000017813"/>
    </source>
</evidence>
<organism evidence="2 3">
    <name type="scientific">Simonsiella muelleri ATCC 29453</name>
    <dbReference type="NCBI Taxonomy" id="641147"/>
    <lineage>
        <taxon>Bacteria</taxon>
        <taxon>Pseudomonadati</taxon>
        <taxon>Pseudomonadota</taxon>
        <taxon>Betaproteobacteria</taxon>
        <taxon>Neisseriales</taxon>
        <taxon>Neisseriaceae</taxon>
        <taxon>Simonsiella</taxon>
    </lineage>
</organism>
<accession>U6Q1C7</accession>
<feature type="non-terminal residue" evidence="2">
    <location>
        <position position="906"/>
    </location>
</feature>
<comment type="caution">
    <text evidence="2">The sequence shown here is derived from an EMBL/GenBank/DDBJ whole genome shotgun (WGS) entry which is preliminary data.</text>
</comment>
<dbReference type="OrthoDB" id="8019720at2"/>
<keyword evidence="3" id="KW-1185">Reference proteome</keyword>
<dbReference type="NCBIfam" id="TIGR02675">
    <property type="entry name" value="tape_meas_nterm"/>
    <property type="match status" value="1"/>
</dbReference>
<reference evidence="2 3" key="2">
    <citation type="submission" date="2011-10" db="EMBL/GenBank/DDBJ databases">
        <title>The Genome Sequence of Simonsiella muelleri ATCC 29453.</title>
        <authorList>
            <consortium name="The Broad Institute Genome Sequencing Platform"/>
            <consortium name="The Broad Institute Genome Sequencing Center for Infectious Disease"/>
            <person name="Earl A."/>
            <person name="Ward D."/>
            <person name="Feldgarden M."/>
            <person name="Gevers D."/>
            <person name="Izard J."/>
            <person name="Baranova O.V."/>
            <person name="Blanton J.M."/>
            <person name="Tanner A.C."/>
            <person name="Dewhirst F."/>
            <person name="Young S.K."/>
            <person name="Zeng Q."/>
            <person name="Gargeya S."/>
            <person name="Fitzgerald M."/>
            <person name="Haas B."/>
            <person name="Abouelleil A."/>
            <person name="Alvarado L."/>
            <person name="Arachchi H.M."/>
            <person name="Berlin A."/>
            <person name="Brown A."/>
            <person name="Chapman S.B."/>
            <person name="Chen Z."/>
            <person name="Dunbar C."/>
            <person name="Freedman E."/>
            <person name="Gearin G."/>
            <person name="Goldberg J."/>
            <person name="Griggs A."/>
            <person name="Gujja S."/>
            <person name="Heiman D."/>
            <person name="Howarth C."/>
            <person name="Larson L."/>
            <person name="Lui A."/>
            <person name="MacDonald P.J.P."/>
            <person name="Montmayeur A."/>
            <person name="Murphy C."/>
            <person name="Neiman D."/>
            <person name="Pearson M."/>
            <person name="Priest M."/>
            <person name="Roberts A."/>
            <person name="Saif S."/>
            <person name="Shea T."/>
            <person name="Shenoy N."/>
            <person name="Sisk P."/>
            <person name="Stolte C."/>
            <person name="Sykes S."/>
            <person name="Wortman J."/>
            <person name="Nusbaum C."/>
            <person name="Birren B."/>
        </authorList>
    </citation>
    <scope>NUCLEOTIDE SEQUENCE [LARGE SCALE GENOMIC DNA]</scope>
    <source>
        <strain evidence="2 3">ATCC 29453</strain>
    </source>
</reference>
<evidence type="ECO:0000259" key="1">
    <source>
        <dbReference type="Pfam" id="PF20155"/>
    </source>
</evidence>
<feature type="domain" description="Tape measure protein N-terminal" evidence="1">
    <location>
        <begin position="145"/>
        <end position="331"/>
    </location>
</feature>
<reference evidence="2 3" key="1">
    <citation type="submission" date="2010-03" db="EMBL/GenBank/DDBJ databases">
        <authorList>
            <consortium name="The Broad Institute Genome Sequencing Platform"/>
            <person name="Ward D."/>
            <person name="Earl A."/>
            <person name="Feldgarden M."/>
            <person name="Gevers D."/>
            <person name="Young S."/>
            <person name="Zeng Q."/>
            <person name="Koehrsen M."/>
            <person name="Alvarado L."/>
            <person name="Berlin A.M."/>
            <person name="Borenstein D."/>
            <person name="Chapman S.B."/>
            <person name="Chen Z."/>
            <person name="Engels R."/>
            <person name="Freedman E."/>
            <person name="Gellesch M."/>
            <person name="Goldberg J."/>
            <person name="Griggs A."/>
            <person name="Gujja S."/>
            <person name="Heilman E.R."/>
            <person name="Heiman D.I."/>
            <person name="Hepburn T.A."/>
            <person name="Howarth C."/>
            <person name="Jen D."/>
            <person name="Larson L."/>
            <person name="Mehta T."/>
            <person name="Park D."/>
            <person name="Pearson M."/>
            <person name="Richards J."/>
            <person name="Roberts A."/>
            <person name="Saif S."/>
            <person name="Shea T.D."/>
            <person name="Shenoy N."/>
            <person name="Sisk P."/>
            <person name="Stolte C."/>
            <person name="Sykes S.N."/>
            <person name="Walk T."/>
            <person name="White J."/>
            <person name="Yandava C."/>
            <person name="Izard J."/>
            <person name="Baranova O.V."/>
            <person name="Blanton J.M."/>
            <person name="Tanner A.C."/>
            <person name="Dewhirst F."/>
            <person name="Haas B."/>
            <person name="Nusbaum C."/>
            <person name="Birren B."/>
        </authorList>
    </citation>
    <scope>NUCLEOTIDE SEQUENCE [LARGE SCALE GENOMIC DNA]</scope>
    <source>
        <strain evidence="2 3">ATCC 29453</strain>
    </source>
</reference>
<sequence length="906" mass="95491">MAGNLDFKLRLDAEVRQFIQQMQQAGHTAQAVGKAIENALNVQPNAQGLNLAVQHAQQLESQLHGVNQSLATMQTNIRAATQAQQHQIQAAQQLAHANQQAANASGSLNTQQTQIASSISSIGKLGAVTAGVTASFWALKEGVQAVVDTTMQFDGIERKLEYAFGAENAAKQLEFVRETADKLGLELKGLGSEYGNFAAATKNMNITHEQTQQIFKGVASGAAAMGMTAEQSSGAFMALTQIASKGKVSMEELRGQLSEHMPAAMGIAAKAMGVTTAELENMVGAGLSAEEFLPKLGAAMQEAFGGQAEQNANSLSGSINKLKNEFSELLNWLGENGVGDAVKTVAHDISEMLNDAQDKLKSFADSPEAERLKAVFENVYGLLKDVVSGVVDTFSELYGLLNDVGAAIAGLFNHEAAQNFSLAQNLIDSLNIAVGVLRDAFTGLKVVFYVVGAAIKQVLSDILSGMGYIADKIPFLGKVADELDAAAKRMEKSSKESLEKAGDAVMQYGSNTKKAMGEALETVLQKQTRLRKETSDLYAQASRLAKEAADAQILANAAIGTASEATAKKQAEDAQKAATAAKIAADESNQAWQKSMGIEAPKAVETLKQKIDETTKQLADAKSAANGLGLDLQAAMLKPTQATQATLEKINALGNGFDALAKNGYQAGVLLQQALNKAVDSSANQADIEALRAKYQEFGESGKLSAVQVEAGFLSLDKKLLDIQAATDPIQAAFKRLGVESLASADLAKRQAEADLQAIEQSGQASEMALEKARQKVLDLKNAADPTADAFKQLGIKTKEALAQAANEQMQAFEKVKASGQATQADLQKAFEQTAQTAINSGDQTAIAWVQSQAAAYNYAVTVDATGKASLQAAAQTQQAADTQIQAHQQVTQAATESAQAQSQAA</sequence>
<protein>
    <submittedName>
        <fullName evidence="2">Tape measure domain-containing protein</fullName>
    </submittedName>
</protein>
<gene>
    <name evidence="2" type="ORF">HMPREF9021_02663</name>
</gene>
<evidence type="ECO:0000313" key="2">
    <source>
        <dbReference type="EMBL" id="EJZ50093.1"/>
    </source>
</evidence>
<name>U6Q1C7_9NEIS</name>
<dbReference type="Pfam" id="PF20155">
    <property type="entry name" value="TMP_3"/>
    <property type="match status" value="1"/>
</dbReference>
<dbReference type="eggNOG" id="COG3941">
    <property type="taxonomic scope" value="Bacteria"/>
</dbReference>